<dbReference type="InterPro" id="IPR004360">
    <property type="entry name" value="Glyas_Fos-R_dOase_dom"/>
</dbReference>
<feature type="domain" description="VOC" evidence="2">
    <location>
        <begin position="2"/>
        <end position="119"/>
    </location>
</feature>
<dbReference type="GO" id="GO:0004493">
    <property type="term" value="F:methylmalonyl-CoA epimerase activity"/>
    <property type="evidence" value="ECO:0007669"/>
    <property type="project" value="TreeGrafter"/>
</dbReference>
<dbReference type="Gene3D" id="3.10.180.10">
    <property type="entry name" value="2,3-Dihydroxybiphenyl 1,2-Dioxygenase, domain 1"/>
    <property type="match status" value="1"/>
</dbReference>
<keyword evidence="1" id="KW-0479">Metal-binding</keyword>
<evidence type="ECO:0000256" key="1">
    <source>
        <dbReference type="ARBA" id="ARBA00022723"/>
    </source>
</evidence>
<dbReference type="RefSeq" id="WP_207600575.1">
    <property type="nucleotide sequence ID" value="NZ_JAFNJU010000011.1"/>
</dbReference>
<dbReference type="PANTHER" id="PTHR43048:SF3">
    <property type="entry name" value="METHYLMALONYL-COA EPIMERASE, MITOCHONDRIAL"/>
    <property type="match status" value="1"/>
</dbReference>
<evidence type="ECO:0000313" key="4">
    <source>
        <dbReference type="Proteomes" id="UP000664218"/>
    </source>
</evidence>
<proteinExistence type="predicted"/>
<gene>
    <name evidence="3" type="ORF">J3A84_13530</name>
</gene>
<organism evidence="3 4">
    <name type="scientific">Proteiniclasticum aestuarii</name>
    <dbReference type="NCBI Taxonomy" id="2817862"/>
    <lineage>
        <taxon>Bacteria</taxon>
        <taxon>Bacillati</taxon>
        <taxon>Bacillota</taxon>
        <taxon>Clostridia</taxon>
        <taxon>Eubacteriales</taxon>
        <taxon>Clostridiaceae</taxon>
        <taxon>Proteiniclasticum</taxon>
    </lineage>
</organism>
<evidence type="ECO:0000313" key="3">
    <source>
        <dbReference type="EMBL" id="MBO1266053.1"/>
    </source>
</evidence>
<dbReference type="InterPro" id="IPR051785">
    <property type="entry name" value="MMCE/EMCE_epimerase"/>
</dbReference>
<comment type="caution">
    <text evidence="3">The sequence shown here is derived from an EMBL/GenBank/DDBJ whole genome shotgun (WGS) entry which is preliminary data.</text>
</comment>
<dbReference type="InterPro" id="IPR029068">
    <property type="entry name" value="Glyas_Bleomycin-R_OHBP_Dase"/>
</dbReference>
<sequence length="128" mass="14340">MKFCWSTLKVKNLDESVSFYEEVLGLPVNRRFVAGSGMEIAFMGEGETQIELIEVKDKNTTLVGPDISWGFQVESLDRMMEILEEKGIDIMEGPYSPNPSTSFLHILDPNGLKIQLVERKAEGKGQDA</sequence>
<dbReference type="Proteomes" id="UP000664218">
    <property type="component" value="Unassembled WGS sequence"/>
</dbReference>
<dbReference type="InterPro" id="IPR037523">
    <property type="entry name" value="VOC_core"/>
</dbReference>
<dbReference type="Pfam" id="PF00903">
    <property type="entry name" value="Glyoxalase"/>
    <property type="match status" value="1"/>
</dbReference>
<protein>
    <submittedName>
        <fullName evidence="3">VOC family protein</fullName>
    </submittedName>
</protein>
<dbReference type="PANTHER" id="PTHR43048">
    <property type="entry name" value="METHYLMALONYL-COA EPIMERASE"/>
    <property type="match status" value="1"/>
</dbReference>
<dbReference type="GO" id="GO:0046491">
    <property type="term" value="P:L-methylmalonyl-CoA metabolic process"/>
    <property type="evidence" value="ECO:0007669"/>
    <property type="project" value="TreeGrafter"/>
</dbReference>
<dbReference type="PROSITE" id="PS51819">
    <property type="entry name" value="VOC"/>
    <property type="match status" value="1"/>
</dbReference>
<keyword evidence="4" id="KW-1185">Reference proteome</keyword>
<evidence type="ECO:0000259" key="2">
    <source>
        <dbReference type="PROSITE" id="PS51819"/>
    </source>
</evidence>
<dbReference type="EMBL" id="JAFNJU010000011">
    <property type="protein sequence ID" value="MBO1266053.1"/>
    <property type="molecule type" value="Genomic_DNA"/>
</dbReference>
<reference evidence="3" key="1">
    <citation type="submission" date="2021-03" db="EMBL/GenBank/DDBJ databases">
        <title>Proteiniclasticum marinus sp. nov., isolated from tidal flat sediment.</title>
        <authorList>
            <person name="Namirimu T."/>
            <person name="Yang J.-A."/>
            <person name="Yang S.-H."/>
            <person name="Kim Y.-J."/>
            <person name="Kwon K.K."/>
        </authorList>
    </citation>
    <scope>NUCLEOTIDE SEQUENCE</scope>
    <source>
        <strain evidence="3">SCR006</strain>
    </source>
</reference>
<name>A0A939KKB7_9CLOT</name>
<dbReference type="SUPFAM" id="SSF54593">
    <property type="entry name" value="Glyoxalase/Bleomycin resistance protein/Dihydroxybiphenyl dioxygenase"/>
    <property type="match status" value="1"/>
</dbReference>
<dbReference type="GO" id="GO:0046872">
    <property type="term" value="F:metal ion binding"/>
    <property type="evidence" value="ECO:0007669"/>
    <property type="project" value="UniProtKB-KW"/>
</dbReference>
<accession>A0A939KKB7</accession>
<dbReference type="AlphaFoldDB" id="A0A939KKB7"/>